<dbReference type="InterPro" id="IPR017850">
    <property type="entry name" value="Alkaline_phosphatase_core_sf"/>
</dbReference>
<keyword evidence="2" id="KW-1185">Reference proteome</keyword>
<dbReference type="EMBL" id="JADEYR010000005">
    <property type="protein sequence ID" value="MBE9403951.1"/>
    <property type="molecule type" value="Genomic_DNA"/>
</dbReference>
<dbReference type="RefSeq" id="WP_193865690.1">
    <property type="nucleotide sequence ID" value="NZ_JADEYR010000005.1"/>
</dbReference>
<dbReference type="Gene3D" id="3.40.720.10">
    <property type="entry name" value="Alkaline Phosphatase, subunit A"/>
    <property type="match status" value="1"/>
</dbReference>
<reference evidence="1 2" key="1">
    <citation type="submission" date="2020-10" db="EMBL/GenBank/DDBJ databases">
        <title>Draft genome and description of Brachybacterium epidermidis sp nov.</title>
        <authorList>
            <person name="Boxberger M."/>
            <person name="La Scola B."/>
        </authorList>
    </citation>
    <scope>NUCLEOTIDE SEQUENCE [LARGE SCALE GENOMIC DNA]</scope>
    <source>
        <strain evidence="1 2">Marseille-Q2903</strain>
    </source>
</reference>
<comment type="caution">
    <text evidence="1">The sequence shown here is derived from an EMBL/GenBank/DDBJ whole genome shotgun (WGS) entry which is preliminary data.</text>
</comment>
<name>A0ABR9W0H7_9MICO</name>
<organism evidence="1 2">
    <name type="scientific">Brachybacterium epidermidis</name>
    <dbReference type="NCBI Taxonomy" id="2781983"/>
    <lineage>
        <taxon>Bacteria</taxon>
        <taxon>Bacillati</taxon>
        <taxon>Actinomycetota</taxon>
        <taxon>Actinomycetes</taxon>
        <taxon>Micrococcales</taxon>
        <taxon>Dermabacteraceae</taxon>
        <taxon>Brachybacterium</taxon>
    </lineage>
</organism>
<dbReference type="InterPro" id="IPR002591">
    <property type="entry name" value="Phosphodiest/P_Trfase"/>
</dbReference>
<dbReference type="Pfam" id="PF01663">
    <property type="entry name" value="Phosphodiest"/>
    <property type="match status" value="1"/>
</dbReference>
<sequence length="421" mass="44168">MDQGRTLVIAVDGLDAADLADGPLTDPGSPLRDALLRHAVPLEIRTGGPSEPSPALVSLMTGASVGHTGVAMELAFDPAEPAVGGVWYHDDLRIPTLLEVARSRGAVTCALQWPATAGSGVDLCLPLVEDLRRYRDRWSMAEQTSSPRMVAEHLRHRREAGLHLSQIEPDSLVGQVSEEALSGGRVDLAMVRLTGLGRARRREGCTSSAARRALAVTVEALDRLVVAFAATEEDRIVLVPGRPLVPVELLVHPNAVLERHGLVRTDGPRLAGFRALVWPDGPRGALHVRRGESPSVGRAAMEALAEVAAHYRLRLRPVDDGVGATAQTDVIAVLEGTPGTVFGLSPTHRPLVEGDDPYYAGPRAVADPTASTTVLGSGPGLPGTRVEGGWADLGVTLAESMGLVLPAATASGMRPAALAEA</sequence>
<protein>
    <submittedName>
        <fullName evidence="1">Alkaline phosphatase family protein</fullName>
    </submittedName>
</protein>
<evidence type="ECO:0000313" key="1">
    <source>
        <dbReference type="EMBL" id="MBE9403951.1"/>
    </source>
</evidence>
<accession>A0ABR9W0H7</accession>
<dbReference type="Proteomes" id="UP000644727">
    <property type="component" value="Unassembled WGS sequence"/>
</dbReference>
<dbReference type="SUPFAM" id="SSF53649">
    <property type="entry name" value="Alkaline phosphatase-like"/>
    <property type="match status" value="1"/>
</dbReference>
<proteinExistence type="predicted"/>
<evidence type="ECO:0000313" key="2">
    <source>
        <dbReference type="Proteomes" id="UP000644727"/>
    </source>
</evidence>
<gene>
    <name evidence="1" type="ORF">IOE58_07045</name>
</gene>